<organism evidence="1 2">
    <name type="scientific">Arctium lappa</name>
    <name type="common">Greater burdock</name>
    <name type="synonym">Lappa major</name>
    <dbReference type="NCBI Taxonomy" id="4217"/>
    <lineage>
        <taxon>Eukaryota</taxon>
        <taxon>Viridiplantae</taxon>
        <taxon>Streptophyta</taxon>
        <taxon>Embryophyta</taxon>
        <taxon>Tracheophyta</taxon>
        <taxon>Spermatophyta</taxon>
        <taxon>Magnoliopsida</taxon>
        <taxon>eudicotyledons</taxon>
        <taxon>Gunneridae</taxon>
        <taxon>Pentapetalae</taxon>
        <taxon>asterids</taxon>
        <taxon>campanulids</taxon>
        <taxon>Asterales</taxon>
        <taxon>Asteraceae</taxon>
        <taxon>Carduoideae</taxon>
        <taxon>Cardueae</taxon>
        <taxon>Arctiinae</taxon>
        <taxon>Arctium</taxon>
    </lineage>
</organism>
<dbReference type="EMBL" id="CM042047">
    <property type="protein sequence ID" value="KAI3769598.1"/>
    <property type="molecule type" value="Genomic_DNA"/>
</dbReference>
<evidence type="ECO:0000313" key="2">
    <source>
        <dbReference type="Proteomes" id="UP001055879"/>
    </source>
</evidence>
<protein>
    <submittedName>
        <fullName evidence="1">Uncharacterized protein</fullName>
    </submittedName>
</protein>
<name>A0ACB9FE40_ARCLA</name>
<keyword evidence="2" id="KW-1185">Reference proteome</keyword>
<evidence type="ECO:0000313" key="1">
    <source>
        <dbReference type="EMBL" id="KAI3769598.1"/>
    </source>
</evidence>
<comment type="caution">
    <text evidence="1">The sequence shown here is derived from an EMBL/GenBank/DDBJ whole genome shotgun (WGS) entry which is preliminary data.</text>
</comment>
<accession>A0ACB9FE40</accession>
<reference evidence="2" key="1">
    <citation type="journal article" date="2022" name="Mol. Ecol. Resour.">
        <title>The genomes of chicory, endive, great burdock and yacon provide insights into Asteraceae palaeo-polyploidization history and plant inulin production.</title>
        <authorList>
            <person name="Fan W."/>
            <person name="Wang S."/>
            <person name="Wang H."/>
            <person name="Wang A."/>
            <person name="Jiang F."/>
            <person name="Liu H."/>
            <person name="Zhao H."/>
            <person name="Xu D."/>
            <person name="Zhang Y."/>
        </authorList>
    </citation>
    <scope>NUCLEOTIDE SEQUENCE [LARGE SCALE GENOMIC DNA]</scope>
    <source>
        <strain evidence="2">cv. Niubang</strain>
    </source>
</reference>
<proteinExistence type="predicted"/>
<dbReference type="Proteomes" id="UP001055879">
    <property type="component" value="Linkage Group LG01"/>
</dbReference>
<gene>
    <name evidence="1" type="ORF">L6452_00707</name>
</gene>
<sequence length="113" mass="12687">MMKKPYLPNGVAGEIYTRSFVLMPSVVMEKKNNRREEEAQISSKNTLSSAAVPPEIPDAGGSVLIKQREIERVFMEIEKLASPFQETSNISVSESTVSVLEIHNKMKRKLTFS</sequence>
<reference evidence="1 2" key="2">
    <citation type="journal article" date="2022" name="Mol. Ecol. Resour.">
        <title>The genomes of chicory, endive, great burdock and yacon provide insights into Asteraceae paleo-polyploidization history and plant inulin production.</title>
        <authorList>
            <person name="Fan W."/>
            <person name="Wang S."/>
            <person name="Wang H."/>
            <person name="Wang A."/>
            <person name="Jiang F."/>
            <person name="Liu H."/>
            <person name="Zhao H."/>
            <person name="Xu D."/>
            <person name="Zhang Y."/>
        </authorList>
    </citation>
    <scope>NUCLEOTIDE SEQUENCE [LARGE SCALE GENOMIC DNA]</scope>
    <source>
        <strain evidence="2">cv. Niubang</strain>
    </source>
</reference>